<dbReference type="EMBL" id="DYXT01000027">
    <property type="protein sequence ID" value="HJE39039.1"/>
    <property type="molecule type" value="Genomic_DNA"/>
</dbReference>
<organism evidence="1 2">
    <name type="scientific">Candidatus Amulumruptor caecigallinarius</name>
    <dbReference type="NCBI Taxonomy" id="2109911"/>
    <lineage>
        <taxon>Bacteria</taxon>
        <taxon>Pseudomonadati</taxon>
        <taxon>Bacteroidota</taxon>
        <taxon>Bacteroidia</taxon>
        <taxon>Bacteroidales</taxon>
        <taxon>Muribaculaceae</taxon>
        <taxon>Candidatus Amulumruptor</taxon>
    </lineage>
</organism>
<name>A0A921E8B5_9BACT</name>
<gene>
    <name evidence="1" type="ORF">K8V47_04705</name>
</gene>
<protein>
    <submittedName>
        <fullName evidence="1">Uncharacterized protein</fullName>
    </submittedName>
</protein>
<sequence length="73" mass="7523">MRSILPGGHARIATMVCATSPIIHLPSGTPLPHHRCTAIPTSAKAPTNGASQNVGTQRMALSVFVGGLKRSGH</sequence>
<accession>A0A921E8B5</accession>
<evidence type="ECO:0000313" key="2">
    <source>
        <dbReference type="Proteomes" id="UP000711407"/>
    </source>
</evidence>
<dbReference type="Proteomes" id="UP000711407">
    <property type="component" value="Unassembled WGS sequence"/>
</dbReference>
<evidence type="ECO:0000313" key="1">
    <source>
        <dbReference type="EMBL" id="HJE39039.1"/>
    </source>
</evidence>
<dbReference type="AlphaFoldDB" id="A0A921E8B5"/>
<comment type="caution">
    <text evidence="1">The sequence shown here is derived from an EMBL/GenBank/DDBJ whole genome shotgun (WGS) entry which is preliminary data.</text>
</comment>
<reference evidence="1" key="1">
    <citation type="journal article" date="2021" name="PeerJ">
        <title>Extensive microbial diversity within the chicken gut microbiome revealed by metagenomics and culture.</title>
        <authorList>
            <person name="Gilroy R."/>
            <person name="Ravi A."/>
            <person name="Getino M."/>
            <person name="Pursley I."/>
            <person name="Horton D.L."/>
            <person name="Alikhan N.F."/>
            <person name="Baker D."/>
            <person name="Gharbi K."/>
            <person name="Hall N."/>
            <person name="Watson M."/>
            <person name="Adriaenssens E.M."/>
            <person name="Foster-Nyarko E."/>
            <person name="Jarju S."/>
            <person name="Secka A."/>
            <person name="Antonio M."/>
            <person name="Oren A."/>
            <person name="Chaudhuri R.R."/>
            <person name="La Ragione R."/>
            <person name="Hildebrand F."/>
            <person name="Pallen M.J."/>
        </authorList>
    </citation>
    <scope>NUCLEOTIDE SEQUENCE</scope>
    <source>
        <strain evidence="1">4100</strain>
    </source>
</reference>
<reference evidence="1" key="2">
    <citation type="submission" date="2021-09" db="EMBL/GenBank/DDBJ databases">
        <authorList>
            <person name="Gilroy R."/>
        </authorList>
    </citation>
    <scope>NUCLEOTIDE SEQUENCE</scope>
    <source>
        <strain evidence="1">4100</strain>
    </source>
</reference>
<proteinExistence type="predicted"/>